<dbReference type="RefSeq" id="WP_344667771.1">
    <property type="nucleotide sequence ID" value="NZ_BAAAQN010000028.1"/>
</dbReference>
<dbReference type="EMBL" id="BAAAQN010000028">
    <property type="protein sequence ID" value="GAA2039392.1"/>
    <property type="molecule type" value="Genomic_DNA"/>
</dbReference>
<organism evidence="2 3">
    <name type="scientific">Catenulispora yoronensis</name>
    <dbReference type="NCBI Taxonomy" id="450799"/>
    <lineage>
        <taxon>Bacteria</taxon>
        <taxon>Bacillati</taxon>
        <taxon>Actinomycetota</taxon>
        <taxon>Actinomycetes</taxon>
        <taxon>Catenulisporales</taxon>
        <taxon>Catenulisporaceae</taxon>
        <taxon>Catenulispora</taxon>
    </lineage>
</organism>
<sequence length="322" mass="35367">MTTEHHRLNAPSATPPRIQALSLGAGVQSSALLLMSAHGLLPRLDYAAFADTGWERPETYAALDWLENEVAKPAGIEIVRLRAGDIRRDALDPNSRFSTMPMFIRNPNGSKGMLRRQCTSTYKIKILLAEARRRLGAEVFDDGRIGRVKRSLSLSMWVGISSDEFHRAKDSGVKYAVNEFPLLQLGLTRADTQAYLDQHGFAAVSKSACVGCPYTSNAGWRNLRDNHPVQWDEAVEFDRAIRAGNARANANGRPLLGQAFLHPSLLPLDQAPIDAPPKRRHLRLVGADEAVDWEDGDPDGCSPWACRTGRPEQPAGISEVAA</sequence>
<evidence type="ECO:0008006" key="4">
    <source>
        <dbReference type="Google" id="ProtNLM"/>
    </source>
</evidence>
<dbReference type="SUPFAM" id="SSF52402">
    <property type="entry name" value="Adenine nucleotide alpha hydrolases-like"/>
    <property type="match status" value="1"/>
</dbReference>
<reference evidence="3" key="1">
    <citation type="journal article" date="2019" name="Int. J. Syst. Evol. Microbiol.">
        <title>The Global Catalogue of Microorganisms (GCM) 10K type strain sequencing project: providing services to taxonomists for standard genome sequencing and annotation.</title>
        <authorList>
            <consortium name="The Broad Institute Genomics Platform"/>
            <consortium name="The Broad Institute Genome Sequencing Center for Infectious Disease"/>
            <person name="Wu L."/>
            <person name="Ma J."/>
        </authorList>
    </citation>
    <scope>NUCLEOTIDE SEQUENCE [LARGE SCALE GENOMIC DNA]</scope>
    <source>
        <strain evidence="3">JCM 16014</strain>
    </source>
</reference>
<evidence type="ECO:0000313" key="3">
    <source>
        <dbReference type="Proteomes" id="UP001500751"/>
    </source>
</evidence>
<comment type="caution">
    <text evidence="2">The sequence shown here is derived from an EMBL/GenBank/DDBJ whole genome shotgun (WGS) entry which is preliminary data.</text>
</comment>
<protein>
    <recommendedName>
        <fullName evidence="4">Phosphoadenosine phosphosulfate reductase</fullName>
    </recommendedName>
</protein>
<keyword evidence="3" id="KW-1185">Reference proteome</keyword>
<dbReference type="InterPro" id="IPR014729">
    <property type="entry name" value="Rossmann-like_a/b/a_fold"/>
</dbReference>
<evidence type="ECO:0000256" key="1">
    <source>
        <dbReference type="SAM" id="MobiDB-lite"/>
    </source>
</evidence>
<dbReference type="Proteomes" id="UP001500751">
    <property type="component" value="Unassembled WGS sequence"/>
</dbReference>
<evidence type="ECO:0000313" key="2">
    <source>
        <dbReference type="EMBL" id="GAA2039392.1"/>
    </source>
</evidence>
<feature type="region of interest" description="Disordered" evidence="1">
    <location>
        <begin position="296"/>
        <end position="322"/>
    </location>
</feature>
<accession>A0ABP5G7I8</accession>
<name>A0ABP5G7I8_9ACTN</name>
<proteinExistence type="predicted"/>
<dbReference type="Gene3D" id="3.40.50.620">
    <property type="entry name" value="HUPs"/>
    <property type="match status" value="1"/>
</dbReference>
<gene>
    <name evidence="2" type="ORF">GCM10009839_46690</name>
</gene>